<feature type="domain" description="Cas12f1-like TNB" evidence="3">
    <location>
        <begin position="17"/>
        <end position="83"/>
    </location>
</feature>
<feature type="compositionally biased region" description="Polar residues" evidence="2">
    <location>
        <begin position="107"/>
        <end position="116"/>
    </location>
</feature>
<evidence type="ECO:0000256" key="2">
    <source>
        <dbReference type="SAM" id="MobiDB-lite"/>
    </source>
</evidence>
<evidence type="ECO:0000259" key="3">
    <source>
        <dbReference type="Pfam" id="PF07282"/>
    </source>
</evidence>
<gene>
    <name evidence="4" type="ORF">H9847_00155</name>
</gene>
<evidence type="ECO:0000256" key="1">
    <source>
        <dbReference type="ARBA" id="ARBA00023125"/>
    </source>
</evidence>
<dbReference type="GO" id="GO:0003677">
    <property type="term" value="F:DNA binding"/>
    <property type="evidence" value="ECO:0007669"/>
    <property type="project" value="UniProtKB-KW"/>
</dbReference>
<dbReference type="EMBL" id="JAHLFE010000004">
    <property type="protein sequence ID" value="MBU3843279.1"/>
    <property type="molecule type" value="Genomic_DNA"/>
</dbReference>
<dbReference type="AlphaFoldDB" id="A0A948TEB1"/>
<reference evidence="4" key="2">
    <citation type="submission" date="2021-04" db="EMBL/GenBank/DDBJ databases">
        <authorList>
            <person name="Gilroy R."/>
        </authorList>
    </citation>
    <scope>NUCLEOTIDE SEQUENCE</scope>
    <source>
        <strain evidence="4">378</strain>
    </source>
</reference>
<evidence type="ECO:0000313" key="4">
    <source>
        <dbReference type="EMBL" id="MBU3843279.1"/>
    </source>
</evidence>
<dbReference type="InterPro" id="IPR010095">
    <property type="entry name" value="Cas12f1-like_TNB"/>
</dbReference>
<dbReference type="Pfam" id="PF07282">
    <property type="entry name" value="Cas12f1-like_TNB"/>
    <property type="match status" value="1"/>
</dbReference>
<organism evidence="4 5">
    <name type="scientific">Candidatus Anaerobiospirillum pullicola</name>
    <dbReference type="NCBI Taxonomy" id="2838451"/>
    <lineage>
        <taxon>Bacteria</taxon>
        <taxon>Pseudomonadati</taxon>
        <taxon>Pseudomonadota</taxon>
        <taxon>Gammaproteobacteria</taxon>
        <taxon>Aeromonadales</taxon>
        <taxon>Succinivibrionaceae</taxon>
        <taxon>Anaerobiospirillum</taxon>
    </lineage>
</organism>
<feature type="region of interest" description="Disordered" evidence="2">
    <location>
        <begin position="94"/>
        <end position="116"/>
    </location>
</feature>
<dbReference type="Proteomes" id="UP000733611">
    <property type="component" value="Unassembled WGS sequence"/>
</dbReference>
<reference evidence="4" key="1">
    <citation type="journal article" date="2021" name="PeerJ">
        <title>Extensive microbial diversity within the chicken gut microbiome revealed by metagenomics and culture.</title>
        <authorList>
            <person name="Gilroy R."/>
            <person name="Ravi A."/>
            <person name="Getino M."/>
            <person name="Pursley I."/>
            <person name="Horton D.L."/>
            <person name="Alikhan N.F."/>
            <person name="Baker D."/>
            <person name="Gharbi K."/>
            <person name="Hall N."/>
            <person name="Watson M."/>
            <person name="Adriaenssens E.M."/>
            <person name="Foster-Nyarko E."/>
            <person name="Jarju S."/>
            <person name="Secka A."/>
            <person name="Antonio M."/>
            <person name="Oren A."/>
            <person name="Chaudhuri R.R."/>
            <person name="La Ragione R."/>
            <person name="Hildebrand F."/>
            <person name="Pallen M.J."/>
        </authorList>
    </citation>
    <scope>NUCLEOTIDE SEQUENCE</scope>
    <source>
        <strain evidence="4">378</strain>
    </source>
</reference>
<accession>A0A948TEB1</accession>
<keyword evidence="1" id="KW-0238">DNA-binding</keyword>
<evidence type="ECO:0000313" key="5">
    <source>
        <dbReference type="Proteomes" id="UP000733611"/>
    </source>
</evidence>
<proteinExistence type="predicted"/>
<name>A0A948TEB1_9GAMM</name>
<sequence>MCFKTGWLKRALLDMAFGGFLQKLAYKLAADGRLLVKVDPRNTSRTCSHCGYVSKKNRRSQAVFVCARCGYSNNADINAAINIKNRFLDSLEAGSDEGQGMPRWPGGNSTQTKKSK</sequence>
<protein>
    <submittedName>
        <fullName evidence="4">Transposase</fullName>
    </submittedName>
</protein>
<comment type="caution">
    <text evidence="4">The sequence shown here is derived from an EMBL/GenBank/DDBJ whole genome shotgun (WGS) entry which is preliminary data.</text>
</comment>